<proteinExistence type="predicted"/>
<organism evidence="2 3">
    <name type="scientific">Araneus ventricosus</name>
    <name type="common">Orbweaver spider</name>
    <name type="synonym">Epeira ventricosa</name>
    <dbReference type="NCBI Taxonomy" id="182803"/>
    <lineage>
        <taxon>Eukaryota</taxon>
        <taxon>Metazoa</taxon>
        <taxon>Ecdysozoa</taxon>
        <taxon>Arthropoda</taxon>
        <taxon>Chelicerata</taxon>
        <taxon>Arachnida</taxon>
        <taxon>Araneae</taxon>
        <taxon>Araneomorphae</taxon>
        <taxon>Entelegynae</taxon>
        <taxon>Araneoidea</taxon>
        <taxon>Araneidae</taxon>
        <taxon>Araneus</taxon>
    </lineage>
</organism>
<evidence type="ECO:0000256" key="1">
    <source>
        <dbReference type="SAM" id="MobiDB-lite"/>
    </source>
</evidence>
<dbReference type="EMBL" id="BGPR01024674">
    <property type="protein sequence ID" value="GBN92924.1"/>
    <property type="molecule type" value="Genomic_DNA"/>
</dbReference>
<accession>A0A4Y2SX55</accession>
<feature type="region of interest" description="Disordered" evidence="1">
    <location>
        <begin position="27"/>
        <end position="92"/>
    </location>
</feature>
<protein>
    <submittedName>
        <fullName evidence="2">Uncharacterized protein</fullName>
    </submittedName>
</protein>
<feature type="compositionally biased region" description="Low complexity" evidence="1">
    <location>
        <begin position="39"/>
        <end position="58"/>
    </location>
</feature>
<dbReference type="AlphaFoldDB" id="A0A4Y2SX55"/>
<comment type="caution">
    <text evidence="2">The sequence shown here is derived from an EMBL/GenBank/DDBJ whole genome shotgun (WGS) entry which is preliminary data.</text>
</comment>
<dbReference type="Proteomes" id="UP000499080">
    <property type="component" value="Unassembled WGS sequence"/>
</dbReference>
<evidence type="ECO:0000313" key="3">
    <source>
        <dbReference type="Proteomes" id="UP000499080"/>
    </source>
</evidence>
<sequence>MFVFHTLEGDKIYRKVHQATLAIAEAHHRMKEHNDRVLSNQDSSSQKGSSSRSVSYPSGFPESGSSYHITEDSDDDHQEAVVSNPEVVSDHKRMVASEEALVHQIAPRPRSKCSLRSHLLQYGK</sequence>
<reference evidence="2 3" key="1">
    <citation type="journal article" date="2019" name="Sci. Rep.">
        <title>Orb-weaving spider Araneus ventricosus genome elucidates the spidroin gene catalogue.</title>
        <authorList>
            <person name="Kono N."/>
            <person name="Nakamura H."/>
            <person name="Ohtoshi R."/>
            <person name="Moran D.A.P."/>
            <person name="Shinohara A."/>
            <person name="Yoshida Y."/>
            <person name="Fujiwara M."/>
            <person name="Mori M."/>
            <person name="Tomita M."/>
            <person name="Arakawa K."/>
        </authorList>
    </citation>
    <scope>NUCLEOTIDE SEQUENCE [LARGE SCALE GENOMIC DNA]</scope>
</reference>
<keyword evidence="3" id="KW-1185">Reference proteome</keyword>
<dbReference type="OrthoDB" id="6279276at2759"/>
<evidence type="ECO:0000313" key="2">
    <source>
        <dbReference type="EMBL" id="GBN92924.1"/>
    </source>
</evidence>
<name>A0A4Y2SX55_ARAVE</name>
<gene>
    <name evidence="2" type="ORF">AVEN_148787_1</name>
</gene>